<gene>
    <name evidence="2" type="ORF">FIBSPDRAFT_703082</name>
</gene>
<dbReference type="STRING" id="436010.A0A167WF79"/>
<organism evidence="2 3">
    <name type="scientific">Athelia psychrophila</name>
    <dbReference type="NCBI Taxonomy" id="1759441"/>
    <lineage>
        <taxon>Eukaryota</taxon>
        <taxon>Fungi</taxon>
        <taxon>Dikarya</taxon>
        <taxon>Basidiomycota</taxon>
        <taxon>Agaricomycotina</taxon>
        <taxon>Agaricomycetes</taxon>
        <taxon>Agaricomycetidae</taxon>
        <taxon>Atheliales</taxon>
        <taxon>Atheliaceae</taxon>
        <taxon>Athelia</taxon>
    </lineage>
</organism>
<dbReference type="AlphaFoldDB" id="A0A167WF79"/>
<proteinExistence type="predicted"/>
<sequence>ALTGTWEFSGKRGAMVLMHLPQLYQIPNNKLLNRVLDVKELRGKYIVSEVYTCPGPSLYLSGKSESFYSPLCPSVSMMPFAGDEQITGVKAGWPASNVTGMHQSACSVKSTGRYTPLFTLKRRKWYGQLHGRPIQPIREGDDRWEDKDLTWGPLDSDGE</sequence>
<dbReference type="Proteomes" id="UP000076532">
    <property type="component" value="Unassembled WGS sequence"/>
</dbReference>
<feature type="region of interest" description="Disordered" evidence="1">
    <location>
        <begin position="136"/>
        <end position="159"/>
    </location>
</feature>
<accession>A0A167WF79</accession>
<evidence type="ECO:0000313" key="2">
    <source>
        <dbReference type="EMBL" id="KZP06030.1"/>
    </source>
</evidence>
<keyword evidence="3" id="KW-1185">Reference proteome</keyword>
<dbReference type="OrthoDB" id="3255261at2759"/>
<feature type="non-terminal residue" evidence="2">
    <location>
        <position position="159"/>
    </location>
</feature>
<protein>
    <submittedName>
        <fullName evidence="2">Uncharacterized protein</fullName>
    </submittedName>
</protein>
<name>A0A167WF79_9AGAM</name>
<reference evidence="2 3" key="1">
    <citation type="journal article" date="2016" name="Mol. Biol. Evol.">
        <title>Comparative Genomics of Early-Diverging Mushroom-Forming Fungi Provides Insights into the Origins of Lignocellulose Decay Capabilities.</title>
        <authorList>
            <person name="Nagy L.G."/>
            <person name="Riley R."/>
            <person name="Tritt A."/>
            <person name="Adam C."/>
            <person name="Daum C."/>
            <person name="Floudas D."/>
            <person name="Sun H."/>
            <person name="Yadav J.S."/>
            <person name="Pangilinan J."/>
            <person name="Larsson K.H."/>
            <person name="Matsuura K."/>
            <person name="Barry K."/>
            <person name="Labutti K."/>
            <person name="Kuo R."/>
            <person name="Ohm R.A."/>
            <person name="Bhattacharya S.S."/>
            <person name="Shirouzu T."/>
            <person name="Yoshinaga Y."/>
            <person name="Martin F.M."/>
            <person name="Grigoriev I.V."/>
            <person name="Hibbett D.S."/>
        </authorList>
    </citation>
    <scope>NUCLEOTIDE SEQUENCE [LARGE SCALE GENOMIC DNA]</scope>
    <source>
        <strain evidence="2 3">CBS 109695</strain>
    </source>
</reference>
<feature type="compositionally biased region" description="Basic and acidic residues" evidence="1">
    <location>
        <begin position="138"/>
        <end position="149"/>
    </location>
</feature>
<evidence type="ECO:0000313" key="3">
    <source>
        <dbReference type="Proteomes" id="UP000076532"/>
    </source>
</evidence>
<dbReference type="EMBL" id="KV417807">
    <property type="protein sequence ID" value="KZP06030.1"/>
    <property type="molecule type" value="Genomic_DNA"/>
</dbReference>
<evidence type="ECO:0000256" key="1">
    <source>
        <dbReference type="SAM" id="MobiDB-lite"/>
    </source>
</evidence>
<feature type="non-terminal residue" evidence="2">
    <location>
        <position position="1"/>
    </location>
</feature>